<keyword evidence="2" id="KW-1185">Reference proteome</keyword>
<reference evidence="2" key="1">
    <citation type="submission" date="2018-02" db="EMBL/GenBank/DDBJ databases">
        <authorList>
            <person name="O'Hara-Hanley K."/>
            <person name="Soby S."/>
        </authorList>
    </citation>
    <scope>NUCLEOTIDE SEQUENCE [LARGE SCALE GENOMIC DNA]</scope>
    <source>
        <strain evidence="2">MWU14-2602</strain>
    </source>
</reference>
<evidence type="ECO:0000313" key="2">
    <source>
        <dbReference type="Proteomes" id="UP000237082"/>
    </source>
</evidence>
<dbReference type="AlphaFoldDB" id="A0A2S5DK44"/>
<proteinExistence type="predicted"/>
<accession>A0A2S5DK44</accession>
<dbReference type="RefSeq" id="WP_103901320.1">
    <property type="nucleotide sequence ID" value="NZ_PQWB01000012.1"/>
</dbReference>
<dbReference type="Proteomes" id="UP000237082">
    <property type="component" value="Unassembled WGS sequence"/>
</dbReference>
<dbReference type="OrthoDB" id="8586798at2"/>
<dbReference type="EMBL" id="PQWB01000012">
    <property type="protein sequence ID" value="POZ63417.1"/>
    <property type="molecule type" value="Genomic_DNA"/>
</dbReference>
<gene>
    <name evidence="1" type="ORF">C2I19_03455</name>
</gene>
<name>A0A2S5DK44_9NEIS</name>
<comment type="caution">
    <text evidence="1">The sequence shown here is derived from an EMBL/GenBank/DDBJ whole genome shotgun (WGS) entry which is preliminary data.</text>
</comment>
<organism evidence="1 2">
    <name type="scientific">Chromobacterium alticapitis</name>
    <dbReference type="NCBI Taxonomy" id="2073169"/>
    <lineage>
        <taxon>Bacteria</taxon>
        <taxon>Pseudomonadati</taxon>
        <taxon>Pseudomonadota</taxon>
        <taxon>Betaproteobacteria</taxon>
        <taxon>Neisseriales</taxon>
        <taxon>Chromobacteriaceae</taxon>
        <taxon>Chromobacterium</taxon>
    </lineage>
</organism>
<sequence>MEFQFDLNEPLQCLEQIYLQLSPMVVAFRPIASGGLFGPAFGSGLMLAYRGEAFIITTESVLTEICVAYRQQAWACSAGQSWPLRDLGYASSQLMDIGAIHLPADWLGRQPMPLCFDLGPAGWPDPLASAFTLLLGHPVPSRQPAAEPDAAIGVVARAYRNGRCDCDTMHPLFVEFDSRDILSSHPLDKAILQHNYQLCGTPAIGLYHSLRQDSNRLTATLQGFVTEWDRAGIGAVAASALLLHDFLDNFLRQMRQGASHVQGDMADLLARFRR</sequence>
<evidence type="ECO:0000313" key="1">
    <source>
        <dbReference type="EMBL" id="POZ63417.1"/>
    </source>
</evidence>
<protein>
    <submittedName>
        <fullName evidence="1">Uncharacterized protein</fullName>
    </submittedName>
</protein>